<accession>A0A5N6TZI5</accession>
<comment type="subcellular location">
    <subcellularLocation>
        <location evidence="1">Nucleus</location>
    </subcellularLocation>
</comment>
<reference evidence="7 8" key="1">
    <citation type="submission" date="2019-04" db="EMBL/GenBank/DDBJ databases">
        <title>Friends and foes A comparative genomics study of 23 Aspergillus species from section Flavi.</title>
        <authorList>
            <consortium name="DOE Joint Genome Institute"/>
            <person name="Kjaerbolling I."/>
            <person name="Vesth T."/>
            <person name="Frisvad J.C."/>
            <person name="Nybo J.L."/>
            <person name="Theobald S."/>
            <person name="Kildgaard S."/>
            <person name="Isbrandt T."/>
            <person name="Kuo A."/>
            <person name="Sato A."/>
            <person name="Lyhne E.K."/>
            <person name="Kogle M.E."/>
            <person name="Wiebenga A."/>
            <person name="Kun R.S."/>
            <person name="Lubbers R.J."/>
            <person name="Makela M.R."/>
            <person name="Barry K."/>
            <person name="Chovatia M."/>
            <person name="Clum A."/>
            <person name="Daum C."/>
            <person name="Haridas S."/>
            <person name="He G."/>
            <person name="LaButti K."/>
            <person name="Lipzen A."/>
            <person name="Mondo S."/>
            <person name="Riley R."/>
            <person name="Salamov A."/>
            <person name="Simmons B.A."/>
            <person name="Magnuson J.K."/>
            <person name="Henrissat B."/>
            <person name="Mortensen U.H."/>
            <person name="Larsen T.O."/>
            <person name="Devries R.P."/>
            <person name="Grigoriev I.V."/>
            <person name="Machida M."/>
            <person name="Baker S.E."/>
            <person name="Andersen M.R."/>
        </authorList>
    </citation>
    <scope>NUCLEOTIDE SEQUENCE [LARGE SCALE GENOMIC DNA]</scope>
    <source>
        <strain evidence="7 8">IBT 18842</strain>
    </source>
</reference>
<dbReference type="GO" id="GO:0000981">
    <property type="term" value="F:DNA-binding transcription factor activity, RNA polymerase II-specific"/>
    <property type="evidence" value="ECO:0007669"/>
    <property type="project" value="InterPro"/>
</dbReference>
<dbReference type="GO" id="GO:0006351">
    <property type="term" value="P:DNA-templated transcription"/>
    <property type="evidence" value="ECO:0007669"/>
    <property type="project" value="InterPro"/>
</dbReference>
<protein>
    <recommendedName>
        <fullName evidence="6">Xylanolytic transcriptional activator regulatory domain-containing protein</fullName>
    </recommendedName>
</protein>
<dbReference type="OrthoDB" id="424974at2759"/>
<dbReference type="Pfam" id="PF04082">
    <property type="entry name" value="Fungal_trans"/>
    <property type="match status" value="1"/>
</dbReference>
<gene>
    <name evidence="7" type="ORF">BDV25DRAFT_152170</name>
</gene>
<dbReference type="EMBL" id="ML742064">
    <property type="protein sequence ID" value="KAE8151796.1"/>
    <property type="molecule type" value="Genomic_DNA"/>
</dbReference>
<dbReference type="PANTHER" id="PTHR47338:SF4">
    <property type="entry name" value="ZN(II)2CYS6 TRANSCRIPTION FACTOR (EUROFUNG)"/>
    <property type="match status" value="1"/>
</dbReference>
<proteinExistence type="predicted"/>
<dbReference type="InterPro" id="IPR050815">
    <property type="entry name" value="TF_fung"/>
</dbReference>
<dbReference type="SMART" id="SM00906">
    <property type="entry name" value="Fungal_trans"/>
    <property type="match status" value="1"/>
</dbReference>
<keyword evidence="2" id="KW-0479">Metal-binding</keyword>
<keyword evidence="5" id="KW-0539">Nucleus</keyword>
<feature type="domain" description="Xylanolytic transcriptional activator regulatory" evidence="6">
    <location>
        <begin position="74"/>
        <end position="146"/>
    </location>
</feature>
<keyword evidence="3" id="KW-0805">Transcription regulation</keyword>
<keyword evidence="4" id="KW-0804">Transcription</keyword>
<dbReference type="PANTHER" id="PTHR47338">
    <property type="entry name" value="ZN(II)2CYS6 TRANSCRIPTION FACTOR (EUROFUNG)-RELATED"/>
    <property type="match status" value="1"/>
</dbReference>
<evidence type="ECO:0000256" key="4">
    <source>
        <dbReference type="ARBA" id="ARBA00023163"/>
    </source>
</evidence>
<evidence type="ECO:0000256" key="2">
    <source>
        <dbReference type="ARBA" id="ARBA00022723"/>
    </source>
</evidence>
<evidence type="ECO:0000256" key="3">
    <source>
        <dbReference type="ARBA" id="ARBA00023015"/>
    </source>
</evidence>
<evidence type="ECO:0000259" key="6">
    <source>
        <dbReference type="SMART" id="SM00906"/>
    </source>
</evidence>
<evidence type="ECO:0000313" key="7">
    <source>
        <dbReference type="EMBL" id="KAE8151796.1"/>
    </source>
</evidence>
<sequence>MYLQLAILATSMQYSSDQSWGDSKAQVIDTYARWSWAPITTYELALQDEPNLAVVQAIALLAVIDAVAGRKRASWVKIGMAIRIGQDLRLMCEPDPALPVSEQLDRRRLFWSLYLEERIVCCASLRPLAIRDSECYVRLPSAHEGYSQESPNDQPVTLPAVLNDRHPKPPGDFSSVILMASAMGRTAQYAFHDMNETLPPWNPKSEYGSIQSTLFIFTSQSEPQSSITETIRRKFQVDGKIDQPKAGHFILSHALYHLSYCILTHPFLLAMKLRNCGYEIPPTWLKSTRDECFLHSQSLSRFLIEAKAVGCMTTATSSYCILVAGSIQALFLDAEDSQTQDQVWDCIQSCREYLEDVSHRWKSAHSFAAGLDNFLSLSVRYSPIVKDHTFVNDLSPADIEILRSVIDFGIMSNPSNPVSKTFAASDMVFNDESYSMLDNIEGLSCLPQVLSSAQWT</sequence>
<organism evidence="7 8">
    <name type="scientific">Aspergillus avenaceus</name>
    <dbReference type="NCBI Taxonomy" id="36643"/>
    <lineage>
        <taxon>Eukaryota</taxon>
        <taxon>Fungi</taxon>
        <taxon>Dikarya</taxon>
        <taxon>Ascomycota</taxon>
        <taxon>Pezizomycotina</taxon>
        <taxon>Eurotiomycetes</taxon>
        <taxon>Eurotiomycetidae</taxon>
        <taxon>Eurotiales</taxon>
        <taxon>Aspergillaceae</taxon>
        <taxon>Aspergillus</taxon>
        <taxon>Aspergillus subgen. Circumdati</taxon>
    </lineage>
</organism>
<dbReference type="Proteomes" id="UP000325780">
    <property type="component" value="Unassembled WGS sequence"/>
</dbReference>
<dbReference type="GO" id="GO:0008270">
    <property type="term" value="F:zinc ion binding"/>
    <property type="evidence" value="ECO:0007669"/>
    <property type="project" value="InterPro"/>
</dbReference>
<keyword evidence="8" id="KW-1185">Reference proteome</keyword>
<dbReference type="GO" id="GO:0003677">
    <property type="term" value="F:DNA binding"/>
    <property type="evidence" value="ECO:0007669"/>
    <property type="project" value="InterPro"/>
</dbReference>
<name>A0A5N6TZI5_ASPAV</name>
<dbReference type="AlphaFoldDB" id="A0A5N6TZI5"/>
<dbReference type="InterPro" id="IPR007219">
    <property type="entry name" value="XnlR_reg_dom"/>
</dbReference>
<evidence type="ECO:0000256" key="1">
    <source>
        <dbReference type="ARBA" id="ARBA00004123"/>
    </source>
</evidence>
<dbReference type="CDD" id="cd12148">
    <property type="entry name" value="fungal_TF_MHR"/>
    <property type="match status" value="1"/>
</dbReference>
<evidence type="ECO:0000313" key="8">
    <source>
        <dbReference type="Proteomes" id="UP000325780"/>
    </source>
</evidence>
<evidence type="ECO:0000256" key="5">
    <source>
        <dbReference type="ARBA" id="ARBA00023242"/>
    </source>
</evidence>
<dbReference type="GO" id="GO:0005634">
    <property type="term" value="C:nucleus"/>
    <property type="evidence" value="ECO:0007669"/>
    <property type="project" value="UniProtKB-SubCell"/>
</dbReference>